<dbReference type="PANTHER" id="PTHR43434">
    <property type="entry name" value="PHOSPHOGLYCOLATE PHOSPHATASE"/>
    <property type="match status" value="1"/>
</dbReference>
<evidence type="ECO:0000256" key="4">
    <source>
        <dbReference type="ARBA" id="ARBA00013078"/>
    </source>
</evidence>
<dbReference type="InterPro" id="IPR023214">
    <property type="entry name" value="HAD_sf"/>
</dbReference>
<dbReference type="AlphaFoldDB" id="H8Z0B3"/>
<evidence type="ECO:0000256" key="2">
    <source>
        <dbReference type="ARBA" id="ARBA00004818"/>
    </source>
</evidence>
<evidence type="ECO:0000313" key="6">
    <source>
        <dbReference type="Proteomes" id="UP000002964"/>
    </source>
</evidence>
<reference evidence="5 6" key="2">
    <citation type="submission" date="2011-11" db="EMBL/GenBank/DDBJ databases">
        <authorList>
            <consortium name="US DOE Joint Genome Institute"/>
            <person name="Lucas S."/>
            <person name="Han J."/>
            <person name="Lapidus A."/>
            <person name="Cheng J.-F."/>
            <person name="Goodwin L."/>
            <person name="Pitluck S."/>
            <person name="Peters L."/>
            <person name="Ovchinnikova G."/>
            <person name="Zhang X."/>
            <person name="Detter J.C."/>
            <person name="Han C."/>
            <person name="Tapia R."/>
            <person name="Land M."/>
            <person name="Hauser L."/>
            <person name="Kyrpides N."/>
            <person name="Ivanova N."/>
            <person name="Pagani I."/>
            <person name="Vogl K."/>
            <person name="Liu Z."/>
            <person name="Overmann J."/>
            <person name="Frigaard N.-U."/>
            <person name="Bryant D."/>
            <person name="Woyke T."/>
        </authorList>
    </citation>
    <scope>NUCLEOTIDE SEQUENCE [LARGE SCALE GENOMIC DNA]</scope>
    <source>
        <strain evidence="5 6">970</strain>
    </source>
</reference>
<dbReference type="SUPFAM" id="SSF56784">
    <property type="entry name" value="HAD-like"/>
    <property type="match status" value="1"/>
</dbReference>
<dbReference type="SFLD" id="SFLDS00003">
    <property type="entry name" value="Haloacid_Dehalogenase"/>
    <property type="match status" value="1"/>
</dbReference>
<sequence>MITINQDQCSSPKSVHSIFVQANLVFFDFDGVIKDSISAKSDAFAELFSGYDPRLAVKVRDHHETHGGMSRFEKLPLYLSWAGVQPTPEKIHECSNQFAQLARAKVLASPWVKGMREYLEREQPQQTRILVTATPEKEIIEILNVLKIRKCFHEVHGAPKKKSDVVQDVLQRWQVSPDKTLLVGDSMTDWQAAMDHQVPFLLRRTPWNRELQESSGCLAFDHL</sequence>
<comment type="catalytic activity">
    <reaction evidence="1">
        <text>2-phosphoglycolate + H2O = glycolate + phosphate</text>
        <dbReference type="Rhea" id="RHEA:14369"/>
        <dbReference type="ChEBI" id="CHEBI:15377"/>
        <dbReference type="ChEBI" id="CHEBI:29805"/>
        <dbReference type="ChEBI" id="CHEBI:43474"/>
        <dbReference type="ChEBI" id="CHEBI:58033"/>
        <dbReference type="EC" id="3.1.3.18"/>
    </reaction>
</comment>
<dbReference type="Gene3D" id="3.40.50.1000">
    <property type="entry name" value="HAD superfamily/HAD-like"/>
    <property type="match status" value="1"/>
</dbReference>
<comment type="pathway">
    <text evidence="2">Organic acid metabolism; glycolate biosynthesis; glycolate from 2-phosphoglycolate: step 1/1.</text>
</comment>
<dbReference type="GO" id="GO:0008967">
    <property type="term" value="F:phosphoglycolate phosphatase activity"/>
    <property type="evidence" value="ECO:0007669"/>
    <property type="project" value="UniProtKB-EC"/>
</dbReference>
<dbReference type="PANTHER" id="PTHR43434:SF1">
    <property type="entry name" value="PHOSPHOGLYCOLATE PHOSPHATASE"/>
    <property type="match status" value="1"/>
</dbReference>
<evidence type="ECO:0000256" key="3">
    <source>
        <dbReference type="ARBA" id="ARBA00006171"/>
    </source>
</evidence>
<keyword evidence="6" id="KW-1185">Reference proteome</keyword>
<comment type="similarity">
    <text evidence="3">Belongs to the HAD-like hydrolase superfamily. CbbY/CbbZ/Gph/YieH family.</text>
</comment>
<dbReference type="InterPro" id="IPR041492">
    <property type="entry name" value="HAD_2"/>
</dbReference>
<dbReference type="InterPro" id="IPR036412">
    <property type="entry name" value="HAD-like_sf"/>
</dbReference>
<gene>
    <name evidence="5" type="ORF">Thi970DRAFT_02574</name>
</gene>
<dbReference type="InterPro" id="IPR050155">
    <property type="entry name" value="HAD-like_hydrolase_sf"/>
</dbReference>
<dbReference type="GO" id="GO:0005829">
    <property type="term" value="C:cytosol"/>
    <property type="evidence" value="ECO:0007669"/>
    <property type="project" value="TreeGrafter"/>
</dbReference>
<dbReference type="HOGENOM" id="CLU_100976_0_0_6"/>
<dbReference type="eggNOG" id="COG0546">
    <property type="taxonomic scope" value="Bacteria"/>
</dbReference>
<dbReference type="Pfam" id="PF13419">
    <property type="entry name" value="HAD_2"/>
    <property type="match status" value="1"/>
</dbReference>
<reference evidence="6" key="1">
    <citation type="submission" date="2011-06" db="EMBL/GenBank/DDBJ databases">
        <authorList>
            <consortium name="US DOE Joint Genome Institute (JGI-PGF)"/>
            <person name="Lucas S."/>
            <person name="Han J."/>
            <person name="Lapidus A."/>
            <person name="Cheng J.-F."/>
            <person name="Goodwin L."/>
            <person name="Pitluck S."/>
            <person name="Peters L."/>
            <person name="Land M.L."/>
            <person name="Hauser L."/>
            <person name="Vogl K."/>
            <person name="Liu Z."/>
            <person name="Overmann J."/>
            <person name="Frigaard N.-U."/>
            <person name="Bryant D.A."/>
            <person name="Woyke T.J."/>
        </authorList>
    </citation>
    <scope>NUCLEOTIDE SEQUENCE [LARGE SCALE GENOMIC DNA]</scope>
    <source>
        <strain evidence="6">970</strain>
    </source>
</reference>
<accession>H8Z0B3</accession>
<dbReference type="Gene3D" id="1.10.150.240">
    <property type="entry name" value="Putative phosphatase, domain 2"/>
    <property type="match status" value="1"/>
</dbReference>
<organism evidence="5 6">
    <name type="scientific">Thiorhodovibrio frisius</name>
    <dbReference type="NCBI Taxonomy" id="631362"/>
    <lineage>
        <taxon>Bacteria</taxon>
        <taxon>Pseudomonadati</taxon>
        <taxon>Pseudomonadota</taxon>
        <taxon>Gammaproteobacteria</taxon>
        <taxon>Chromatiales</taxon>
        <taxon>Chromatiaceae</taxon>
        <taxon>Thiorhodovibrio</taxon>
    </lineage>
</organism>
<protein>
    <recommendedName>
        <fullName evidence="4">phosphoglycolate phosphatase</fullName>
        <ecNumber evidence="4">3.1.3.18</ecNumber>
    </recommendedName>
</protein>
<evidence type="ECO:0000256" key="1">
    <source>
        <dbReference type="ARBA" id="ARBA00000830"/>
    </source>
</evidence>
<dbReference type="SFLD" id="SFLDG01129">
    <property type="entry name" value="C1.5:_HAD__Beta-PGM__Phosphata"/>
    <property type="match status" value="1"/>
</dbReference>
<dbReference type="Proteomes" id="UP000002964">
    <property type="component" value="Unassembled WGS sequence"/>
</dbReference>
<dbReference type="EC" id="3.1.3.18" evidence="4"/>
<dbReference type="STRING" id="631362.Thi970DRAFT_02574"/>
<dbReference type="EMBL" id="JH603169">
    <property type="protein sequence ID" value="EIC22321.1"/>
    <property type="molecule type" value="Genomic_DNA"/>
</dbReference>
<proteinExistence type="inferred from homology"/>
<dbReference type="InterPro" id="IPR023198">
    <property type="entry name" value="PGP-like_dom2"/>
</dbReference>
<evidence type="ECO:0000313" key="5">
    <source>
        <dbReference type="EMBL" id="EIC22321.1"/>
    </source>
</evidence>
<dbReference type="GO" id="GO:0006281">
    <property type="term" value="P:DNA repair"/>
    <property type="evidence" value="ECO:0007669"/>
    <property type="project" value="TreeGrafter"/>
</dbReference>
<name>H8Z0B3_9GAMM</name>